<evidence type="ECO:0000259" key="6">
    <source>
        <dbReference type="PROSITE" id="PS50255"/>
    </source>
</evidence>
<dbReference type="EMBL" id="HG994358">
    <property type="protein sequence ID" value="CAF2304007.1"/>
    <property type="molecule type" value="Genomic_DNA"/>
</dbReference>
<dbReference type="InterPro" id="IPR036400">
    <property type="entry name" value="Cyt_B5-like_heme/steroid_sf"/>
</dbReference>
<dbReference type="InterPro" id="IPR001199">
    <property type="entry name" value="Cyt_B5-like_heme/steroid-bd"/>
</dbReference>
<name>A0A817B814_BRANA</name>
<feature type="domain" description="Cytochrome b5 heme-binding" evidence="6">
    <location>
        <begin position="51"/>
        <end position="106"/>
    </location>
</feature>
<dbReference type="Proteomes" id="UP001295469">
    <property type="component" value="Chromosome A04"/>
</dbReference>
<dbReference type="GO" id="GO:0046872">
    <property type="term" value="F:metal ion binding"/>
    <property type="evidence" value="ECO:0007669"/>
    <property type="project" value="UniProtKB-UniRule"/>
</dbReference>
<protein>
    <submittedName>
        <fullName evidence="7">(rape) hypothetical protein</fullName>
    </submittedName>
</protein>
<dbReference type="PANTHER" id="PTHR19359">
    <property type="entry name" value="CYTOCHROME B5"/>
    <property type="match status" value="1"/>
</dbReference>
<evidence type="ECO:0000256" key="3">
    <source>
        <dbReference type="ARBA" id="ARBA00023004"/>
    </source>
</evidence>
<dbReference type="InterPro" id="IPR018506">
    <property type="entry name" value="Cyt_B5_heme-BS"/>
</dbReference>
<dbReference type="Pfam" id="PF00173">
    <property type="entry name" value="Cyt-b5"/>
    <property type="match status" value="1"/>
</dbReference>
<keyword evidence="3 5" id="KW-0408">Iron</keyword>
<dbReference type="SUPFAM" id="SSF55856">
    <property type="entry name" value="Cytochrome b5-like heme/steroid binding domain"/>
    <property type="match status" value="1"/>
</dbReference>
<evidence type="ECO:0000256" key="2">
    <source>
        <dbReference type="ARBA" id="ARBA00022723"/>
    </source>
</evidence>
<dbReference type="Gene3D" id="3.10.120.10">
    <property type="entry name" value="Cytochrome b5-like heme/steroid binding domain"/>
    <property type="match status" value="1"/>
</dbReference>
<feature type="transmembrane region" description="Helical" evidence="5">
    <location>
        <begin position="137"/>
        <end position="156"/>
    </location>
</feature>
<comment type="similarity">
    <text evidence="4 5">Belongs to the cytochrome b5 family.</text>
</comment>
<reference evidence="7" key="1">
    <citation type="submission" date="2021-01" db="EMBL/GenBank/DDBJ databases">
        <authorList>
            <consortium name="Genoscope - CEA"/>
            <person name="William W."/>
        </authorList>
    </citation>
    <scope>NUCLEOTIDE SEQUENCE</scope>
</reference>
<evidence type="ECO:0000256" key="4">
    <source>
        <dbReference type="ARBA" id="ARBA00038168"/>
    </source>
</evidence>
<dbReference type="PROSITE" id="PS00191">
    <property type="entry name" value="CYTOCHROME_B5_1"/>
    <property type="match status" value="1"/>
</dbReference>
<evidence type="ECO:0000256" key="5">
    <source>
        <dbReference type="RuleBase" id="RU362121"/>
    </source>
</evidence>
<dbReference type="GO" id="GO:0020037">
    <property type="term" value="F:heme binding"/>
    <property type="evidence" value="ECO:0007669"/>
    <property type="project" value="UniProtKB-UniRule"/>
</dbReference>
<dbReference type="PRINTS" id="PR00363">
    <property type="entry name" value="CYTOCHROMEB5"/>
</dbReference>
<gene>
    <name evidence="7" type="ORF">DARMORV10_A04P34540.1</name>
</gene>
<keyword evidence="5" id="KW-0472">Membrane</keyword>
<dbReference type="AlphaFoldDB" id="A0A817B814"/>
<keyword evidence="5" id="KW-1133">Transmembrane helix</keyword>
<comment type="caution">
    <text evidence="5">Lacks conserved residue(s) required for the propagation of feature annotation.</text>
</comment>
<keyword evidence="5" id="KW-0812">Transmembrane</keyword>
<evidence type="ECO:0000313" key="7">
    <source>
        <dbReference type="EMBL" id="CAF2304007.1"/>
    </source>
</evidence>
<dbReference type="PANTHER" id="PTHR19359:SF111">
    <property type="entry name" value="CYTOCHROME B5 HEME-BINDING DOMAIN-CONTAINING PROTEIN"/>
    <property type="match status" value="1"/>
</dbReference>
<evidence type="ECO:0000256" key="1">
    <source>
        <dbReference type="ARBA" id="ARBA00022617"/>
    </source>
</evidence>
<proteinExistence type="inferred from homology"/>
<feature type="transmembrane region" description="Helical" evidence="5">
    <location>
        <begin position="29"/>
        <end position="51"/>
    </location>
</feature>
<dbReference type="InterPro" id="IPR050668">
    <property type="entry name" value="Cytochrome_b5"/>
</dbReference>
<accession>A0A817B814</accession>
<sequence>MMWLNINARMIVGFSSMERSKPKLNSPNPLFLVIYHIYIFSHLSCIFIKQVNPQVYDVSSFIDEHPGGDNVLLAVTGKDASTDFDDVNHSNEAKETMKKYYIGDVDKSTVPVTAKYIPPWEKESTAETTKDESGNKMLVYLVPLLILGVAFFLRFYNNKQTT</sequence>
<dbReference type="PROSITE" id="PS50255">
    <property type="entry name" value="CYTOCHROME_B5_2"/>
    <property type="match status" value="1"/>
</dbReference>
<dbReference type="SMART" id="SM01117">
    <property type="entry name" value="Cyt-b5"/>
    <property type="match status" value="1"/>
</dbReference>
<keyword evidence="1 5" id="KW-0349">Heme</keyword>
<organism evidence="7">
    <name type="scientific">Brassica napus</name>
    <name type="common">Rape</name>
    <dbReference type="NCBI Taxonomy" id="3708"/>
    <lineage>
        <taxon>Eukaryota</taxon>
        <taxon>Viridiplantae</taxon>
        <taxon>Streptophyta</taxon>
        <taxon>Embryophyta</taxon>
        <taxon>Tracheophyta</taxon>
        <taxon>Spermatophyta</taxon>
        <taxon>Magnoliopsida</taxon>
        <taxon>eudicotyledons</taxon>
        <taxon>Gunneridae</taxon>
        <taxon>Pentapetalae</taxon>
        <taxon>rosids</taxon>
        <taxon>malvids</taxon>
        <taxon>Brassicales</taxon>
        <taxon>Brassicaceae</taxon>
        <taxon>Brassiceae</taxon>
        <taxon>Brassica</taxon>
    </lineage>
</organism>
<keyword evidence="2 5" id="KW-0479">Metal-binding</keyword>